<feature type="transmembrane region" description="Helical" evidence="1">
    <location>
        <begin position="139"/>
        <end position="158"/>
    </location>
</feature>
<keyword evidence="3" id="KW-1185">Reference proteome</keyword>
<dbReference type="Proteomes" id="UP000439550">
    <property type="component" value="Unassembled WGS sequence"/>
</dbReference>
<feature type="transmembrane region" description="Helical" evidence="1">
    <location>
        <begin position="193"/>
        <end position="217"/>
    </location>
</feature>
<evidence type="ECO:0000313" key="3">
    <source>
        <dbReference type="Proteomes" id="UP000439550"/>
    </source>
</evidence>
<feature type="transmembrane region" description="Helical" evidence="1">
    <location>
        <begin position="237"/>
        <end position="264"/>
    </location>
</feature>
<dbReference type="EMBL" id="WITJ01000010">
    <property type="protein sequence ID" value="MQW39854.1"/>
    <property type="molecule type" value="Genomic_DNA"/>
</dbReference>
<feature type="transmembrane region" description="Helical" evidence="1">
    <location>
        <begin position="291"/>
        <end position="315"/>
    </location>
</feature>
<evidence type="ECO:0000256" key="1">
    <source>
        <dbReference type="SAM" id="Phobius"/>
    </source>
</evidence>
<dbReference type="Pfam" id="PF07907">
    <property type="entry name" value="YibE_F"/>
    <property type="match status" value="1"/>
</dbReference>
<feature type="transmembrane region" description="Helical" evidence="1">
    <location>
        <begin position="335"/>
        <end position="359"/>
    </location>
</feature>
<evidence type="ECO:0000313" key="2">
    <source>
        <dbReference type="EMBL" id="MQW39854.1"/>
    </source>
</evidence>
<dbReference type="PANTHER" id="PTHR41771">
    <property type="entry name" value="MEMBRANE PROTEIN-RELATED"/>
    <property type="match status" value="1"/>
</dbReference>
<organism evidence="2 3">
    <name type="scientific">Lactococcus hircilactis</name>
    <dbReference type="NCBI Taxonomy" id="1494462"/>
    <lineage>
        <taxon>Bacteria</taxon>
        <taxon>Bacillati</taxon>
        <taxon>Bacillota</taxon>
        <taxon>Bacilli</taxon>
        <taxon>Lactobacillales</taxon>
        <taxon>Streptococcaceae</taxon>
        <taxon>Lactococcus</taxon>
    </lineage>
</organism>
<dbReference type="AlphaFoldDB" id="A0A7X1Z8N2"/>
<dbReference type="PANTHER" id="PTHR41771:SF1">
    <property type="entry name" value="MEMBRANE PROTEIN"/>
    <property type="match status" value="1"/>
</dbReference>
<name>A0A7X1Z8N2_9LACT</name>
<comment type="caution">
    <text evidence="2">The sequence shown here is derived from an EMBL/GenBank/DDBJ whole genome shotgun (WGS) entry which is preliminary data.</text>
</comment>
<keyword evidence="1" id="KW-1133">Transmembrane helix</keyword>
<protein>
    <submittedName>
        <fullName evidence="2">YibE/F family protein</fullName>
    </submittedName>
</protein>
<keyword evidence="1" id="KW-0472">Membrane</keyword>
<feature type="transmembrane region" description="Helical" evidence="1">
    <location>
        <begin position="7"/>
        <end position="24"/>
    </location>
</feature>
<dbReference type="SUPFAM" id="SSF82866">
    <property type="entry name" value="Multidrug efflux transporter AcrB transmembrane domain"/>
    <property type="match status" value="1"/>
</dbReference>
<reference evidence="2 3" key="1">
    <citation type="submission" date="2019-10" db="EMBL/GenBank/DDBJ databases">
        <authorList>
            <person name="Dong K."/>
        </authorList>
    </citation>
    <scope>NUCLEOTIDE SEQUENCE [LARGE SCALE GENOMIC DNA]</scope>
    <source>
        <strain evidence="2 3">DSM 28960</strain>
    </source>
</reference>
<dbReference type="RefSeq" id="WP_153496521.1">
    <property type="nucleotide sequence ID" value="NZ_CAXYUY010000011.1"/>
</dbReference>
<sequence>MTLKNKGLKIIFVLILTGVTYVLVNQNAFMYHEPVGKIIQAKTIKKQEVEDNYKNKDLQITQELKIKFLNQNKQRITLHNTADVSQASGQIYKKGQKVILQRISQTWQIMTLKRDALIVSLMVLFIGLLIVLTRFRASLFLLLSLGLNLIYFVIAIALNVSFTIPVILLYAMLSFVFAASSLLFVIGANRQMIFTLLTTVLTTVLTFLITFIVLDLTGNAGIHFEYLDYVTQNPSQFFFVGTMISVLGAIMDGTGDIVAGLFGLSRQNQVNHIQLKYKDYVRSGFSIGQEIIGTLTNVLFMIFMAEAFPICFLLLKNGNTWGYIATVGLNLGLLQTIISAIGIVLAVPVTAFVTSLVLVKQDKERKEDVS</sequence>
<gene>
    <name evidence="2" type="ORF">GHI93_07940</name>
</gene>
<feature type="transmembrane region" description="Helical" evidence="1">
    <location>
        <begin position="116"/>
        <end position="132"/>
    </location>
</feature>
<dbReference type="OrthoDB" id="5753718at2"/>
<dbReference type="InterPro" id="IPR012507">
    <property type="entry name" value="YibE_F"/>
</dbReference>
<keyword evidence="1" id="KW-0812">Transmembrane</keyword>
<feature type="transmembrane region" description="Helical" evidence="1">
    <location>
        <begin position="164"/>
        <end position="186"/>
    </location>
</feature>
<proteinExistence type="predicted"/>
<accession>A0A7X1Z8N2</accession>